<sequence length="222" mass="24349">MECGCGVAMGIDRNDPRARQLLEKLLKKGTGASGSGSKVLAPARLAGEVAPVGLTPNVEARSPGRARGQDRGKRPAGEEREATRAKRPRVEEADVEEVVVPTPTIHPERLADFVDTARMVISSEMSWKGLMGGESTYATSMAMAFEQSVRCGQLLVWLVQALFSHYGAVRRVMIHREKDVARVAELRRSREEARKRDAEVKAVVDRAKRMADESAKKEVEAV</sequence>
<accession>A0A6J5V4Z9</accession>
<dbReference type="EMBL" id="CAEKDK010000006">
    <property type="protein sequence ID" value="CAB4283261.1"/>
    <property type="molecule type" value="Genomic_DNA"/>
</dbReference>
<dbReference type="Proteomes" id="UP000507222">
    <property type="component" value="Unassembled WGS sequence"/>
</dbReference>
<protein>
    <submittedName>
        <fullName evidence="2">Uncharacterized protein</fullName>
    </submittedName>
</protein>
<evidence type="ECO:0000313" key="2">
    <source>
        <dbReference type="EMBL" id="CAB4283261.1"/>
    </source>
</evidence>
<reference evidence="2 3" key="1">
    <citation type="submission" date="2020-05" db="EMBL/GenBank/DDBJ databases">
        <authorList>
            <person name="Campoy J."/>
            <person name="Schneeberger K."/>
            <person name="Spophaly S."/>
        </authorList>
    </citation>
    <scope>NUCLEOTIDE SEQUENCE [LARGE SCALE GENOMIC DNA]</scope>
    <source>
        <strain evidence="2">PruArmRojPasFocal</strain>
    </source>
</reference>
<feature type="compositionally biased region" description="Basic and acidic residues" evidence="1">
    <location>
        <begin position="67"/>
        <end position="92"/>
    </location>
</feature>
<gene>
    <name evidence="2" type="ORF">CURHAP_LOCUS37511</name>
</gene>
<evidence type="ECO:0000256" key="1">
    <source>
        <dbReference type="SAM" id="MobiDB-lite"/>
    </source>
</evidence>
<evidence type="ECO:0000313" key="3">
    <source>
        <dbReference type="Proteomes" id="UP000507222"/>
    </source>
</evidence>
<proteinExistence type="predicted"/>
<organism evidence="2 3">
    <name type="scientific">Prunus armeniaca</name>
    <name type="common">Apricot</name>
    <name type="synonym">Armeniaca vulgaris</name>
    <dbReference type="NCBI Taxonomy" id="36596"/>
    <lineage>
        <taxon>Eukaryota</taxon>
        <taxon>Viridiplantae</taxon>
        <taxon>Streptophyta</taxon>
        <taxon>Embryophyta</taxon>
        <taxon>Tracheophyta</taxon>
        <taxon>Spermatophyta</taxon>
        <taxon>Magnoliopsida</taxon>
        <taxon>eudicotyledons</taxon>
        <taxon>Gunneridae</taxon>
        <taxon>Pentapetalae</taxon>
        <taxon>rosids</taxon>
        <taxon>fabids</taxon>
        <taxon>Rosales</taxon>
        <taxon>Rosaceae</taxon>
        <taxon>Amygdaloideae</taxon>
        <taxon>Amygdaleae</taxon>
        <taxon>Prunus</taxon>
    </lineage>
</organism>
<name>A0A6J5V4Z9_PRUAR</name>
<feature type="region of interest" description="Disordered" evidence="1">
    <location>
        <begin position="26"/>
        <end position="94"/>
    </location>
</feature>
<dbReference type="AlphaFoldDB" id="A0A6J5V4Z9"/>